<evidence type="ECO:0000313" key="4">
    <source>
        <dbReference type="Proteomes" id="UP000248214"/>
    </source>
</evidence>
<feature type="transmembrane region" description="Helical" evidence="1">
    <location>
        <begin position="70"/>
        <end position="95"/>
    </location>
</feature>
<protein>
    <recommendedName>
        <fullName evidence="2">Membrane protein NfeD2 N-terminal transmembrane domain-containing protein</fullName>
    </recommendedName>
</protein>
<keyword evidence="1" id="KW-0812">Transmembrane</keyword>
<dbReference type="Gene3D" id="2.40.50.140">
    <property type="entry name" value="Nucleic acid-binding proteins"/>
    <property type="match status" value="1"/>
</dbReference>
<dbReference type="InterPro" id="IPR058653">
    <property type="entry name" value="NfeD2_TM"/>
</dbReference>
<feature type="transmembrane region" description="Helical" evidence="1">
    <location>
        <begin position="12"/>
        <end position="32"/>
    </location>
</feature>
<dbReference type="Pfam" id="PF25842">
    <property type="entry name" value="NfeD_TM"/>
    <property type="match status" value="1"/>
</dbReference>
<dbReference type="AlphaFoldDB" id="A0A323TDD9"/>
<evidence type="ECO:0000259" key="2">
    <source>
        <dbReference type="Pfam" id="PF25842"/>
    </source>
</evidence>
<evidence type="ECO:0000256" key="1">
    <source>
        <dbReference type="SAM" id="Phobius"/>
    </source>
</evidence>
<organism evidence="3 4">
    <name type="scientific">Salipaludibacillus keqinensis</name>
    <dbReference type="NCBI Taxonomy" id="2045207"/>
    <lineage>
        <taxon>Bacteria</taxon>
        <taxon>Bacillati</taxon>
        <taxon>Bacillota</taxon>
        <taxon>Bacilli</taxon>
        <taxon>Bacillales</taxon>
        <taxon>Bacillaceae</taxon>
    </lineage>
</organism>
<sequence length="177" mass="19275">MELFGYDIESIYLFLLIAGVVLTVLYIFVGELIEGLMDIGGDAILNPITVIGYITLLGGLGYVLETMAFFIGSGIILLINLVVSAIVIVLVNYFIILPVKRSEKNTSYSINELKGAVGEVFTTIPENGFGEIIISRTHGTVSKAAKSFDHEVLPEGTKILVIDIDDEGVFLVSKHYE</sequence>
<keyword evidence="4" id="KW-1185">Reference proteome</keyword>
<comment type="caution">
    <text evidence="3">The sequence shown here is derived from an EMBL/GenBank/DDBJ whole genome shotgun (WGS) entry which is preliminary data.</text>
</comment>
<proteinExistence type="predicted"/>
<feature type="transmembrane region" description="Helical" evidence="1">
    <location>
        <begin position="44"/>
        <end position="64"/>
    </location>
</feature>
<evidence type="ECO:0000313" key="3">
    <source>
        <dbReference type="EMBL" id="PYZ92770.1"/>
    </source>
</evidence>
<feature type="domain" description="Membrane protein NfeD2 N-terminal transmembrane" evidence="2">
    <location>
        <begin position="1"/>
        <end position="104"/>
    </location>
</feature>
<dbReference type="EMBL" id="PDOD01000003">
    <property type="protein sequence ID" value="PYZ92770.1"/>
    <property type="molecule type" value="Genomic_DNA"/>
</dbReference>
<gene>
    <name evidence="3" type="ORF">CR194_14045</name>
</gene>
<reference evidence="3 4" key="1">
    <citation type="submission" date="2017-10" db="EMBL/GenBank/DDBJ databases">
        <title>Bacillus sp. nov., a halophilic bacterium isolated from a Keqin Lake.</title>
        <authorList>
            <person name="Wang H."/>
        </authorList>
    </citation>
    <scope>NUCLEOTIDE SEQUENCE [LARGE SCALE GENOMIC DNA]</scope>
    <source>
        <strain evidence="3 4">KQ-12</strain>
    </source>
</reference>
<accession>A0A323TDD9</accession>
<dbReference type="Proteomes" id="UP000248214">
    <property type="component" value="Unassembled WGS sequence"/>
</dbReference>
<keyword evidence="1" id="KW-0472">Membrane</keyword>
<keyword evidence="1" id="KW-1133">Transmembrane helix</keyword>
<dbReference type="InterPro" id="IPR012340">
    <property type="entry name" value="NA-bd_OB-fold"/>
</dbReference>
<name>A0A323TDD9_9BACI</name>